<sequence length="171" mass="19198">MDLPPLPTRTDHTRRVFLKRSLAVSASVAVLGNLPRLADAAEPLSQRYPDPLIKVLDDSFLELRLFNASVERLATGLRWAEGPVWIGDGRYLLVSDIPNNRIVRWDEVTDSLSVYRENANFSNGMCRDRQGRLLVCEGSTTTREGRRITRTEHNGSLTVLADSFDGKPFNS</sequence>
<dbReference type="PANTHER" id="PTHR47572">
    <property type="entry name" value="LIPOPROTEIN-RELATED"/>
    <property type="match status" value="1"/>
</dbReference>
<dbReference type="InterPro" id="IPR013658">
    <property type="entry name" value="SGL"/>
</dbReference>
<dbReference type="RefSeq" id="WP_236323588.1">
    <property type="nucleotide sequence ID" value="NZ_WKCM01000042.1"/>
</dbReference>
<reference evidence="3 4" key="1">
    <citation type="submission" date="2019-11" db="EMBL/GenBank/DDBJ databases">
        <title>Epiphytic Pseudomonas syringae from cherry orchards.</title>
        <authorList>
            <person name="Hulin M.T."/>
        </authorList>
    </citation>
    <scope>NUCLEOTIDE SEQUENCE [LARGE SCALE GENOMIC DNA]</scope>
    <source>
        <strain evidence="3 4">PA-5-11C</strain>
    </source>
</reference>
<evidence type="ECO:0000259" key="2">
    <source>
        <dbReference type="Pfam" id="PF08450"/>
    </source>
</evidence>
<dbReference type="Pfam" id="PF08450">
    <property type="entry name" value="SGL"/>
    <property type="match status" value="1"/>
</dbReference>
<organism evidence="3 4">
    <name type="scientific">Pseudomonas simiae</name>
    <dbReference type="NCBI Taxonomy" id="321846"/>
    <lineage>
        <taxon>Bacteria</taxon>
        <taxon>Pseudomonadati</taxon>
        <taxon>Pseudomonadota</taxon>
        <taxon>Gammaproteobacteria</taxon>
        <taxon>Pseudomonadales</taxon>
        <taxon>Pseudomonadaceae</taxon>
        <taxon>Pseudomonas</taxon>
    </lineage>
</organism>
<dbReference type="InterPro" id="IPR006311">
    <property type="entry name" value="TAT_signal"/>
</dbReference>
<name>A0ABS9GBG2_9PSED</name>
<keyword evidence="4" id="KW-1185">Reference proteome</keyword>
<evidence type="ECO:0000313" key="4">
    <source>
        <dbReference type="Proteomes" id="UP000814078"/>
    </source>
</evidence>
<gene>
    <name evidence="3" type="ORF">GIW13_21600</name>
</gene>
<protein>
    <submittedName>
        <fullName evidence="3">SMP-30/gluconolactonase/LRE family protein</fullName>
    </submittedName>
</protein>
<dbReference type="PANTHER" id="PTHR47572:SF4">
    <property type="entry name" value="LACTONASE DRP35"/>
    <property type="match status" value="1"/>
</dbReference>
<dbReference type="PROSITE" id="PS51318">
    <property type="entry name" value="TAT"/>
    <property type="match status" value="1"/>
</dbReference>
<dbReference type="Gene3D" id="2.120.10.30">
    <property type="entry name" value="TolB, C-terminal domain"/>
    <property type="match status" value="1"/>
</dbReference>
<dbReference type="SUPFAM" id="SSF63829">
    <property type="entry name" value="Calcium-dependent phosphotriesterase"/>
    <property type="match status" value="1"/>
</dbReference>
<accession>A0ABS9GBG2</accession>
<evidence type="ECO:0000256" key="1">
    <source>
        <dbReference type="ARBA" id="ARBA00022801"/>
    </source>
</evidence>
<dbReference type="InterPro" id="IPR051262">
    <property type="entry name" value="SMP-30/CGR1_Lactonase"/>
</dbReference>
<feature type="non-terminal residue" evidence="3">
    <location>
        <position position="171"/>
    </location>
</feature>
<dbReference type="EMBL" id="WKCM01000042">
    <property type="protein sequence ID" value="MCF5320888.1"/>
    <property type="molecule type" value="Genomic_DNA"/>
</dbReference>
<keyword evidence="1" id="KW-0378">Hydrolase</keyword>
<comment type="caution">
    <text evidence="3">The sequence shown here is derived from an EMBL/GenBank/DDBJ whole genome shotgun (WGS) entry which is preliminary data.</text>
</comment>
<proteinExistence type="predicted"/>
<evidence type="ECO:0000313" key="3">
    <source>
        <dbReference type="EMBL" id="MCF5320888.1"/>
    </source>
</evidence>
<dbReference type="InterPro" id="IPR011042">
    <property type="entry name" value="6-blade_b-propeller_TolB-like"/>
</dbReference>
<dbReference type="Proteomes" id="UP000814078">
    <property type="component" value="Unassembled WGS sequence"/>
</dbReference>
<feature type="domain" description="SMP-30/Gluconolactonase/LRE-like region" evidence="2">
    <location>
        <begin position="79"/>
        <end position="167"/>
    </location>
</feature>